<dbReference type="PANTHER" id="PTHR23513:SF11">
    <property type="entry name" value="STAPHYLOFERRIN A TRANSPORTER"/>
    <property type="match status" value="1"/>
</dbReference>
<comment type="subcellular location">
    <subcellularLocation>
        <location evidence="1">Cell membrane</location>
        <topology evidence="1">Multi-pass membrane protein</topology>
    </subcellularLocation>
</comment>
<dbReference type="GO" id="GO:0022857">
    <property type="term" value="F:transmembrane transporter activity"/>
    <property type="evidence" value="ECO:0007669"/>
    <property type="project" value="InterPro"/>
</dbReference>
<sequence length="399" mass="40700">MGAKVFGVLGNRDYRLIFLSQLCMLTATGLAAIGFYLAAFAVSGWNSGAVVGISIAARTVVSHFGGALALSAVRRLPFRLSFILSGAALVIPATLTLVVASAWQIVVALFLLEVASTAFGAAFRGAALSTLRSDADRKHSANLVSLATNLEPAVTPLVALLLLGIAGAEALMIGSSAAVLASMILVLFAGLPNSMSYPPSKGSVVGLRAWPGLIRGRSFRGMIALNIVFAAAASMVLVNTPVFAMAAFGRSGEAVAIALAVFGFGSIAGIVLAPQMAARIPGTAVALFGAALVSSGLFIGSIVDAFGGLLVLWFALGVGCSLAQVPIGQFIELSNGVEDRALLRKARITMLGLFWIVLGPITGLLGSGTNLSFTFAVLGMLACMATFAAAGALRLPKVQ</sequence>
<dbReference type="EMBL" id="SMAI01000016">
    <property type="protein sequence ID" value="TCT01822.1"/>
    <property type="molecule type" value="Genomic_DNA"/>
</dbReference>
<evidence type="ECO:0000256" key="5">
    <source>
        <dbReference type="ARBA" id="ARBA00023136"/>
    </source>
</evidence>
<feature type="transmembrane region" description="Helical" evidence="6">
    <location>
        <begin position="82"/>
        <end position="103"/>
    </location>
</feature>
<reference evidence="7 8" key="1">
    <citation type="submission" date="2019-03" db="EMBL/GenBank/DDBJ databases">
        <title>Genomic Encyclopedia of Type Strains, Phase IV (KMG-IV): sequencing the most valuable type-strain genomes for metagenomic binning, comparative biology and taxonomic classification.</title>
        <authorList>
            <person name="Goeker M."/>
        </authorList>
    </citation>
    <scope>NUCLEOTIDE SEQUENCE [LARGE SCALE GENOMIC DNA]</scope>
    <source>
        <strain evidence="7 8">DSM 9035</strain>
    </source>
</reference>
<dbReference type="RefSeq" id="WP_132034705.1">
    <property type="nucleotide sequence ID" value="NZ_SMAI01000016.1"/>
</dbReference>
<accession>A0A4R3LNA6</accession>
<feature type="transmembrane region" description="Helical" evidence="6">
    <location>
        <begin position="348"/>
        <end position="367"/>
    </location>
</feature>
<feature type="transmembrane region" description="Helical" evidence="6">
    <location>
        <begin position="223"/>
        <end position="248"/>
    </location>
</feature>
<feature type="transmembrane region" description="Helical" evidence="6">
    <location>
        <begin position="285"/>
        <end position="303"/>
    </location>
</feature>
<gene>
    <name evidence="7" type="ORF">EDC64_11619</name>
</gene>
<evidence type="ECO:0000256" key="2">
    <source>
        <dbReference type="ARBA" id="ARBA00022475"/>
    </source>
</evidence>
<evidence type="ECO:0008006" key="9">
    <source>
        <dbReference type="Google" id="ProtNLM"/>
    </source>
</evidence>
<dbReference type="SUPFAM" id="SSF103473">
    <property type="entry name" value="MFS general substrate transporter"/>
    <property type="match status" value="1"/>
</dbReference>
<dbReference type="Gene3D" id="1.20.1250.20">
    <property type="entry name" value="MFS general substrate transporter like domains"/>
    <property type="match status" value="1"/>
</dbReference>
<feature type="transmembrane region" description="Helical" evidence="6">
    <location>
        <begin position="143"/>
        <end position="165"/>
    </location>
</feature>
<evidence type="ECO:0000256" key="6">
    <source>
        <dbReference type="SAM" id="Phobius"/>
    </source>
</evidence>
<keyword evidence="3 6" id="KW-0812">Transmembrane</keyword>
<dbReference type="OrthoDB" id="4368225at2"/>
<organism evidence="7 8">
    <name type="scientific">Aquabacter spiritensis</name>
    <dbReference type="NCBI Taxonomy" id="933073"/>
    <lineage>
        <taxon>Bacteria</taxon>
        <taxon>Pseudomonadati</taxon>
        <taxon>Pseudomonadota</taxon>
        <taxon>Alphaproteobacteria</taxon>
        <taxon>Hyphomicrobiales</taxon>
        <taxon>Xanthobacteraceae</taxon>
        <taxon>Aquabacter</taxon>
    </lineage>
</organism>
<feature type="transmembrane region" description="Helical" evidence="6">
    <location>
        <begin position="373"/>
        <end position="393"/>
    </location>
</feature>
<evidence type="ECO:0000313" key="8">
    <source>
        <dbReference type="Proteomes" id="UP000294664"/>
    </source>
</evidence>
<feature type="transmembrane region" description="Helical" evidence="6">
    <location>
        <begin position="16"/>
        <end position="42"/>
    </location>
</feature>
<keyword evidence="8" id="KW-1185">Reference proteome</keyword>
<keyword evidence="2" id="KW-1003">Cell membrane</keyword>
<name>A0A4R3LNA6_9HYPH</name>
<protein>
    <recommendedName>
        <fullName evidence="9">MFS transporter</fullName>
    </recommendedName>
</protein>
<proteinExistence type="predicted"/>
<feature type="transmembrane region" description="Helical" evidence="6">
    <location>
        <begin position="109"/>
        <end position="131"/>
    </location>
</feature>
<dbReference type="PANTHER" id="PTHR23513">
    <property type="entry name" value="INTEGRAL MEMBRANE EFFLUX PROTEIN-RELATED"/>
    <property type="match status" value="1"/>
</dbReference>
<dbReference type="Pfam" id="PF07690">
    <property type="entry name" value="MFS_1"/>
    <property type="match status" value="1"/>
</dbReference>
<evidence type="ECO:0000256" key="4">
    <source>
        <dbReference type="ARBA" id="ARBA00022989"/>
    </source>
</evidence>
<feature type="transmembrane region" description="Helical" evidence="6">
    <location>
        <begin position="171"/>
        <end position="191"/>
    </location>
</feature>
<dbReference type="InterPro" id="IPR036259">
    <property type="entry name" value="MFS_trans_sf"/>
</dbReference>
<keyword evidence="4 6" id="KW-1133">Transmembrane helix</keyword>
<dbReference type="Proteomes" id="UP000294664">
    <property type="component" value="Unassembled WGS sequence"/>
</dbReference>
<evidence type="ECO:0000256" key="1">
    <source>
        <dbReference type="ARBA" id="ARBA00004651"/>
    </source>
</evidence>
<feature type="transmembrane region" description="Helical" evidence="6">
    <location>
        <begin position="48"/>
        <end position="70"/>
    </location>
</feature>
<dbReference type="GO" id="GO:0005886">
    <property type="term" value="C:plasma membrane"/>
    <property type="evidence" value="ECO:0007669"/>
    <property type="project" value="UniProtKB-SubCell"/>
</dbReference>
<comment type="caution">
    <text evidence="7">The sequence shown here is derived from an EMBL/GenBank/DDBJ whole genome shotgun (WGS) entry which is preliminary data.</text>
</comment>
<evidence type="ECO:0000313" key="7">
    <source>
        <dbReference type="EMBL" id="TCT01822.1"/>
    </source>
</evidence>
<feature type="transmembrane region" description="Helical" evidence="6">
    <location>
        <begin position="254"/>
        <end position="273"/>
    </location>
</feature>
<evidence type="ECO:0000256" key="3">
    <source>
        <dbReference type="ARBA" id="ARBA00022692"/>
    </source>
</evidence>
<dbReference type="InterPro" id="IPR011701">
    <property type="entry name" value="MFS"/>
</dbReference>
<feature type="transmembrane region" description="Helical" evidence="6">
    <location>
        <begin position="309"/>
        <end position="327"/>
    </location>
</feature>
<dbReference type="AlphaFoldDB" id="A0A4R3LNA6"/>
<keyword evidence="5 6" id="KW-0472">Membrane</keyword>